<comment type="caution">
    <text evidence="1">The sequence shown here is derived from an EMBL/GenBank/DDBJ whole genome shotgun (WGS) entry which is preliminary data.</text>
</comment>
<gene>
    <name evidence="1" type="ORF">PXEA_LOCUS12094</name>
</gene>
<organism evidence="1 2">
    <name type="scientific">Protopolystoma xenopodis</name>
    <dbReference type="NCBI Taxonomy" id="117903"/>
    <lineage>
        <taxon>Eukaryota</taxon>
        <taxon>Metazoa</taxon>
        <taxon>Spiralia</taxon>
        <taxon>Lophotrochozoa</taxon>
        <taxon>Platyhelminthes</taxon>
        <taxon>Monogenea</taxon>
        <taxon>Polyopisthocotylea</taxon>
        <taxon>Polystomatidea</taxon>
        <taxon>Polystomatidae</taxon>
        <taxon>Protopolystoma</taxon>
    </lineage>
</organism>
<dbReference type="Proteomes" id="UP000784294">
    <property type="component" value="Unassembled WGS sequence"/>
</dbReference>
<name>A0A3S5FDG4_9PLAT</name>
<accession>A0A3S5FDG4</accession>
<evidence type="ECO:0000313" key="1">
    <source>
        <dbReference type="EMBL" id="VEL18654.1"/>
    </source>
</evidence>
<keyword evidence="2" id="KW-1185">Reference proteome</keyword>
<proteinExistence type="predicted"/>
<evidence type="ECO:0000313" key="2">
    <source>
        <dbReference type="Proteomes" id="UP000784294"/>
    </source>
</evidence>
<reference evidence="1" key="1">
    <citation type="submission" date="2018-11" db="EMBL/GenBank/DDBJ databases">
        <authorList>
            <consortium name="Pathogen Informatics"/>
        </authorList>
    </citation>
    <scope>NUCLEOTIDE SEQUENCE</scope>
</reference>
<protein>
    <submittedName>
        <fullName evidence="1">Uncharacterized protein</fullName>
    </submittedName>
</protein>
<sequence>MSTHLDIDQIHLVIEQLLFLVSGSSDHTSNTGPVCSDPNFSTSHVHASSTESALLSPPIHADKSPFLLPTSKRLTKTSWMSKHAGLLGFKYLLAARLVCHDLIEPQHTYFM</sequence>
<dbReference type="EMBL" id="CAAALY010037975">
    <property type="protein sequence ID" value="VEL18654.1"/>
    <property type="molecule type" value="Genomic_DNA"/>
</dbReference>
<dbReference type="AlphaFoldDB" id="A0A3S5FDG4"/>